<dbReference type="AlphaFoldDB" id="A0ABD3PGF3"/>
<dbReference type="PANTHER" id="PTHR35509:SF1">
    <property type="entry name" value="DOMAIN PROTEIN, PUTATIVE (DUF1995)-RELATED"/>
    <property type="match status" value="1"/>
</dbReference>
<feature type="signal peptide" evidence="2">
    <location>
        <begin position="1"/>
        <end position="25"/>
    </location>
</feature>
<comment type="caution">
    <text evidence="4">The sequence shown here is derived from an EMBL/GenBank/DDBJ whole genome shotgun (WGS) entry which is preliminary data.</text>
</comment>
<dbReference type="InterPro" id="IPR053021">
    <property type="entry name" value="Chloroplast_ADK"/>
</dbReference>
<accession>A0ABD3PGF3</accession>
<feature type="region of interest" description="Disordered" evidence="1">
    <location>
        <begin position="99"/>
        <end position="120"/>
    </location>
</feature>
<dbReference type="EMBL" id="JALLPJ020000687">
    <property type="protein sequence ID" value="KAL3785550.1"/>
    <property type="molecule type" value="Genomic_DNA"/>
</dbReference>
<reference evidence="4 5" key="1">
    <citation type="submission" date="2024-10" db="EMBL/GenBank/DDBJ databases">
        <title>Updated reference genomes for cyclostephanoid diatoms.</title>
        <authorList>
            <person name="Roberts W.R."/>
            <person name="Alverson A.J."/>
        </authorList>
    </citation>
    <scope>NUCLEOTIDE SEQUENCE [LARGE SCALE GENOMIC DNA]</scope>
    <source>
        <strain evidence="4 5">AJA010-31</strain>
    </source>
</reference>
<feature type="domain" description="DUF1995" evidence="3">
    <location>
        <begin position="55"/>
        <end position="334"/>
    </location>
</feature>
<dbReference type="InterPro" id="IPR018962">
    <property type="entry name" value="DUF1995"/>
</dbReference>
<dbReference type="Proteomes" id="UP001530400">
    <property type="component" value="Unassembled WGS sequence"/>
</dbReference>
<evidence type="ECO:0000256" key="2">
    <source>
        <dbReference type="SAM" id="SignalP"/>
    </source>
</evidence>
<feature type="compositionally biased region" description="Polar residues" evidence="1">
    <location>
        <begin position="104"/>
        <end position="117"/>
    </location>
</feature>
<organism evidence="4 5">
    <name type="scientific">Cyclotella atomus</name>
    <dbReference type="NCBI Taxonomy" id="382360"/>
    <lineage>
        <taxon>Eukaryota</taxon>
        <taxon>Sar</taxon>
        <taxon>Stramenopiles</taxon>
        <taxon>Ochrophyta</taxon>
        <taxon>Bacillariophyta</taxon>
        <taxon>Coscinodiscophyceae</taxon>
        <taxon>Thalassiosirophycidae</taxon>
        <taxon>Stephanodiscales</taxon>
        <taxon>Stephanodiscaceae</taxon>
        <taxon>Cyclotella</taxon>
    </lineage>
</organism>
<dbReference type="PANTHER" id="PTHR35509">
    <property type="entry name" value="DOMAIN PROTEIN, PUTATIVE (DUF1995)-RELATED"/>
    <property type="match status" value="1"/>
</dbReference>
<evidence type="ECO:0000313" key="5">
    <source>
        <dbReference type="Proteomes" id="UP001530400"/>
    </source>
</evidence>
<keyword evidence="5" id="KW-1185">Reference proteome</keyword>
<evidence type="ECO:0000256" key="1">
    <source>
        <dbReference type="SAM" id="MobiDB-lite"/>
    </source>
</evidence>
<dbReference type="Pfam" id="PF09353">
    <property type="entry name" value="DUF1995"/>
    <property type="match status" value="1"/>
</dbReference>
<keyword evidence="2" id="KW-0732">Signal</keyword>
<feature type="chain" id="PRO_5044831082" description="DUF1995 domain-containing protein" evidence="2">
    <location>
        <begin position="26"/>
        <end position="361"/>
    </location>
</feature>
<proteinExistence type="predicted"/>
<gene>
    <name evidence="4" type="ORF">ACHAWO_012469</name>
</gene>
<protein>
    <recommendedName>
        <fullName evidence="3">DUF1995 domain-containing protein</fullName>
    </recommendedName>
</protein>
<name>A0ABD3PGF3_9STRA</name>
<sequence length="361" mass="39692">MNSISLVAVSIWTLGLLSTVKPSSAFKLPAVATTSTRLSRINVFGEAETKEPQLPKDVKDAISKCRGAVQKGLEDRLSRMDVEMPVGADFGVEKKSKNKKRNLASLTQDESSESSLTMEKLDTSNRELARLFVEMFQPLGASHICTVFNDEYLAGQAREIWANDISAECNIVAIDRKGKRSRGGIAKVGNKGLKKKKKSMGFAAKIASELEEDVSGPFNLPKDTEVALFVAPGPKELIAIERICNEVGMGTCIILLNARLSYFEKFASDDARKLFTEDFQTVWSLTAAPQEDAPGCLMHRAYPGSWILARKPTVGTPKTISLKDGARFTADECREAYDKIEISDLEKGTEKLAENVANWFK</sequence>
<evidence type="ECO:0000313" key="4">
    <source>
        <dbReference type="EMBL" id="KAL3785550.1"/>
    </source>
</evidence>
<evidence type="ECO:0000259" key="3">
    <source>
        <dbReference type="Pfam" id="PF09353"/>
    </source>
</evidence>